<dbReference type="CTD" id="562810"/>
<dbReference type="CDD" id="cd00146">
    <property type="entry name" value="PKD"/>
    <property type="match status" value="1"/>
</dbReference>
<feature type="compositionally biased region" description="Polar residues" evidence="4">
    <location>
        <begin position="370"/>
        <end position="379"/>
    </location>
</feature>
<dbReference type="InterPro" id="IPR045219">
    <property type="entry name" value="PKAT"/>
</dbReference>
<evidence type="ECO:0000256" key="3">
    <source>
        <dbReference type="ARBA" id="ARBA00025776"/>
    </source>
</evidence>
<feature type="region of interest" description="Disordered" evidence="4">
    <location>
        <begin position="344"/>
        <end position="394"/>
    </location>
</feature>
<feature type="transmembrane region" description="Helical" evidence="5">
    <location>
        <begin position="562"/>
        <end position="585"/>
    </location>
</feature>
<dbReference type="Pfam" id="PF26141">
    <property type="entry name" value="PMEL_NMB_N"/>
    <property type="match status" value="1"/>
</dbReference>
<dbReference type="GeneTree" id="ENSGT00950000183188"/>
<dbReference type="InterPro" id="IPR022409">
    <property type="entry name" value="PKD/Chitinase_dom"/>
</dbReference>
<dbReference type="InterPro" id="IPR000601">
    <property type="entry name" value="PKD_dom"/>
</dbReference>
<keyword evidence="2" id="KW-0325">Glycoprotein</keyword>
<dbReference type="PANTHER" id="PTHR11861">
    <property type="entry name" value="MELANOCYTE PROTEIN PMEL 17-RELATED"/>
    <property type="match status" value="1"/>
</dbReference>
<dbReference type="PANTHER" id="PTHR11861:SF12">
    <property type="entry name" value="MELANOCYTE PROTEIN PMEL 17 PRECURSOR"/>
    <property type="match status" value="1"/>
</dbReference>
<feature type="signal peptide" evidence="6">
    <location>
        <begin position="1"/>
        <end position="18"/>
    </location>
</feature>
<dbReference type="RefSeq" id="XP_017563448.1">
    <property type="nucleotide sequence ID" value="XM_017707959.1"/>
</dbReference>
<protein>
    <recommendedName>
        <fullName evidence="7">PKD domain-containing protein</fullName>
    </recommendedName>
</protein>
<feature type="chain" id="PRO_5017371076" description="PKD domain-containing protein" evidence="6">
    <location>
        <begin position="19"/>
        <end position="636"/>
    </location>
</feature>
<dbReference type="InterPro" id="IPR059017">
    <property type="entry name" value="PMEL_NMB_N"/>
</dbReference>
<dbReference type="SUPFAM" id="SSF49299">
    <property type="entry name" value="PKD domain"/>
    <property type="match status" value="1"/>
</dbReference>
<reference evidence="8 9" key="1">
    <citation type="submission" date="2020-10" db="EMBL/GenBank/DDBJ databases">
        <title>Pygocentrus nattereri (red-bellied piranha) genome, fPygNat1, primary haplotype.</title>
        <authorList>
            <person name="Myers G."/>
            <person name="Meyer A."/>
            <person name="Karagic N."/>
            <person name="Pippel M."/>
            <person name="Winkler S."/>
            <person name="Tracey A."/>
            <person name="Wood J."/>
            <person name="Formenti G."/>
            <person name="Howe K."/>
            <person name="Fedrigo O."/>
            <person name="Jarvis E.D."/>
        </authorList>
    </citation>
    <scope>NUCLEOTIDE SEQUENCE [LARGE SCALE GENOMIC DNA]</scope>
</reference>
<evidence type="ECO:0000313" key="9">
    <source>
        <dbReference type="Proteomes" id="UP001501920"/>
    </source>
</evidence>
<feature type="compositionally biased region" description="Polar residues" evidence="4">
    <location>
        <begin position="321"/>
        <end position="330"/>
    </location>
</feature>
<keyword evidence="1 6" id="KW-0732">Signal</keyword>
<name>A0A3B4CW85_PYGNA</name>
<accession>A0A3B4CW85</accession>
<evidence type="ECO:0000256" key="2">
    <source>
        <dbReference type="ARBA" id="ARBA00023180"/>
    </source>
</evidence>
<dbReference type="SMART" id="SM00089">
    <property type="entry name" value="PKD"/>
    <property type="match status" value="1"/>
</dbReference>
<sequence length="636" mass="68624">MKLFSRIFILVLFSAALARQVQKSEPKPRFIRYQSWNAKMYPVWKEGDPRYRNSWTGGDVKFDVRNDAPTLTGARVTFNIDILFPSSQTVQPDGQVVWAKNCIVNGTQRHKGKLVYPQENSLDDRDAVFPDGSPLGKHGDKKPPYVFVWKTCGKYWQVSDGPSSSLTIGTDNIPLGSFVMDVVIYHYRKKDKFIPIGYASTQFCITDQIPFAVTLSQVNDKDEGDQKFIRNRAVAFGVALHDPSEYLGDSDITFNWDFGDGSGTVISRELTVTHTYTATGSFKPHVVVQAAIPDPSCSTPPNMPTDGSPTEKTFLWKEHSQPAQLSSTDSPGKEAADVMGQFNPASVSGIKTTPPAPTNGGVDPAGSAEESATISSQTDEAAVPDASASTSPASAVDDAIEVSGSVIDPDAVVVRETLGVQAAVVIEKREASDVELDCVIYRYGSFSTGIEVIDGIESVEIVQATSTFLTAELEQNAVDFTVTCQGSLPTEVCTVVSDADCLSPVKTVCNAVSPSPECQMVLRHFFNDSGVFCINVSMTNDVSLAVTSTRVNVMIGSRFPSMGTIAMVLGILAVASAVGTVAFAYKRLKGYQPLSEVLVAGQSGNAGWSSVPSFLWSLVNQQVPGQKRSVLLRRVV</sequence>
<dbReference type="OMA" id="EIVQMEN"/>
<proteinExistence type="inferred from homology"/>
<dbReference type="FunFam" id="2.60.40.10:FF:001512">
    <property type="entry name" value="Premelanosome protein a"/>
    <property type="match status" value="1"/>
</dbReference>
<dbReference type="GO" id="GO:0042470">
    <property type="term" value="C:melanosome"/>
    <property type="evidence" value="ECO:0007669"/>
    <property type="project" value="TreeGrafter"/>
</dbReference>
<dbReference type="Pfam" id="PF00801">
    <property type="entry name" value="PKD"/>
    <property type="match status" value="1"/>
</dbReference>
<dbReference type="Ensembl" id="ENSPNAT00000037471.2">
    <property type="protein sequence ID" value="ENSPNAP00000014799.1"/>
    <property type="gene ID" value="ENSPNAG00000020787.2"/>
</dbReference>
<evidence type="ECO:0000256" key="6">
    <source>
        <dbReference type="SAM" id="SignalP"/>
    </source>
</evidence>
<feature type="region of interest" description="Disordered" evidence="4">
    <location>
        <begin position="318"/>
        <end position="337"/>
    </location>
</feature>
<dbReference type="GeneID" id="108433417"/>
<dbReference type="GO" id="GO:0005886">
    <property type="term" value="C:plasma membrane"/>
    <property type="evidence" value="ECO:0007669"/>
    <property type="project" value="TreeGrafter"/>
</dbReference>
<keyword evidence="5" id="KW-0812">Transmembrane</keyword>
<dbReference type="GO" id="GO:0032438">
    <property type="term" value="P:melanosome organization"/>
    <property type="evidence" value="ECO:0007669"/>
    <property type="project" value="TreeGrafter"/>
</dbReference>
<evidence type="ECO:0000256" key="5">
    <source>
        <dbReference type="SAM" id="Phobius"/>
    </source>
</evidence>
<evidence type="ECO:0000256" key="1">
    <source>
        <dbReference type="ARBA" id="ARBA00022729"/>
    </source>
</evidence>
<dbReference type="InterPro" id="IPR035986">
    <property type="entry name" value="PKD_dom_sf"/>
</dbReference>
<dbReference type="InterPro" id="IPR046846">
    <property type="entry name" value="PKAT_KLD"/>
</dbReference>
<keyword evidence="5" id="KW-0472">Membrane</keyword>
<organism evidence="8 9">
    <name type="scientific">Pygocentrus nattereri</name>
    <name type="common">Red-bellied piranha</name>
    <dbReference type="NCBI Taxonomy" id="42514"/>
    <lineage>
        <taxon>Eukaryota</taxon>
        <taxon>Metazoa</taxon>
        <taxon>Chordata</taxon>
        <taxon>Craniata</taxon>
        <taxon>Vertebrata</taxon>
        <taxon>Euteleostomi</taxon>
        <taxon>Actinopterygii</taxon>
        <taxon>Neopterygii</taxon>
        <taxon>Teleostei</taxon>
        <taxon>Ostariophysi</taxon>
        <taxon>Characiformes</taxon>
        <taxon>Characoidei</taxon>
        <taxon>Pygocentrus</taxon>
    </lineage>
</organism>
<dbReference type="PROSITE" id="PS50093">
    <property type="entry name" value="PKD"/>
    <property type="match status" value="1"/>
</dbReference>
<dbReference type="Pfam" id="PF20433">
    <property type="entry name" value="PKAT_KLD"/>
    <property type="match status" value="1"/>
</dbReference>
<evidence type="ECO:0000256" key="4">
    <source>
        <dbReference type="SAM" id="MobiDB-lite"/>
    </source>
</evidence>
<dbReference type="STRING" id="42514.ENSPNAP00000014799"/>
<feature type="domain" description="PKD" evidence="7">
    <location>
        <begin position="248"/>
        <end position="282"/>
    </location>
</feature>
<reference evidence="8" key="2">
    <citation type="submission" date="2025-08" db="UniProtKB">
        <authorList>
            <consortium name="Ensembl"/>
        </authorList>
    </citation>
    <scope>IDENTIFICATION</scope>
</reference>
<comment type="similarity">
    <text evidence="3">Belongs to the PMEL/NMB family.</text>
</comment>
<dbReference type="Gene3D" id="2.60.40.10">
    <property type="entry name" value="Immunoglobulins"/>
    <property type="match status" value="1"/>
</dbReference>
<evidence type="ECO:0000313" key="8">
    <source>
        <dbReference type="Ensembl" id="ENSPNAP00000014799.1"/>
    </source>
</evidence>
<feature type="compositionally biased region" description="Low complexity" evidence="4">
    <location>
        <begin position="381"/>
        <end position="394"/>
    </location>
</feature>
<reference evidence="8" key="3">
    <citation type="submission" date="2025-09" db="UniProtKB">
        <authorList>
            <consortium name="Ensembl"/>
        </authorList>
    </citation>
    <scope>IDENTIFICATION</scope>
</reference>
<dbReference type="Proteomes" id="UP001501920">
    <property type="component" value="Chromosome 9"/>
</dbReference>
<dbReference type="OrthoDB" id="9939762at2759"/>
<dbReference type="InterPro" id="IPR013783">
    <property type="entry name" value="Ig-like_fold"/>
</dbReference>
<keyword evidence="9" id="KW-1185">Reference proteome</keyword>
<keyword evidence="5" id="KW-1133">Transmembrane helix</keyword>
<dbReference type="AlphaFoldDB" id="A0A3B4CW85"/>
<evidence type="ECO:0000259" key="7">
    <source>
        <dbReference type="PROSITE" id="PS50093"/>
    </source>
</evidence>